<keyword evidence="1" id="KW-0256">Endoplasmic reticulum</keyword>
<feature type="domain" description="ERp29 N-terminal" evidence="4">
    <location>
        <begin position="30"/>
        <end position="151"/>
    </location>
</feature>
<dbReference type="InterPro" id="IPR036249">
    <property type="entry name" value="Thioredoxin-like_sf"/>
</dbReference>
<dbReference type="CDD" id="cd00238">
    <property type="entry name" value="ERp29c"/>
    <property type="match status" value="1"/>
</dbReference>
<dbReference type="SUPFAM" id="SSF47933">
    <property type="entry name" value="ERP29 C domain-like"/>
    <property type="match status" value="1"/>
</dbReference>
<dbReference type="Gene3D" id="1.20.1150.12">
    <property type="entry name" value="Endoplasmic reticulum resident protein 29, C-terminal domain"/>
    <property type="match status" value="1"/>
</dbReference>
<dbReference type="SUPFAM" id="SSF52833">
    <property type="entry name" value="Thioredoxin-like"/>
    <property type="match status" value="1"/>
</dbReference>
<dbReference type="Proteomes" id="UP001234178">
    <property type="component" value="Unassembled WGS sequence"/>
</dbReference>
<comment type="caution">
    <text evidence="5">The sequence shown here is derived from an EMBL/GenBank/DDBJ whole genome shotgun (WGS) entry which is preliminary data.</text>
</comment>
<keyword evidence="6" id="KW-1185">Reference proteome</keyword>
<dbReference type="Pfam" id="PF07749">
    <property type="entry name" value="ERp29"/>
    <property type="match status" value="1"/>
</dbReference>
<evidence type="ECO:0000259" key="4">
    <source>
        <dbReference type="Pfam" id="PF07912"/>
    </source>
</evidence>
<proteinExistence type="predicted"/>
<evidence type="ECO:0008006" key="7">
    <source>
        <dbReference type="Google" id="ProtNLM"/>
    </source>
</evidence>
<organism evidence="5 6">
    <name type="scientific">Daphnia magna</name>
    <dbReference type="NCBI Taxonomy" id="35525"/>
    <lineage>
        <taxon>Eukaryota</taxon>
        <taxon>Metazoa</taxon>
        <taxon>Ecdysozoa</taxon>
        <taxon>Arthropoda</taxon>
        <taxon>Crustacea</taxon>
        <taxon>Branchiopoda</taxon>
        <taxon>Diplostraca</taxon>
        <taxon>Cladocera</taxon>
        <taxon>Anomopoda</taxon>
        <taxon>Daphniidae</taxon>
        <taxon>Daphnia</taxon>
    </lineage>
</organism>
<evidence type="ECO:0000313" key="5">
    <source>
        <dbReference type="EMBL" id="KAK4010934.1"/>
    </source>
</evidence>
<dbReference type="PANTHER" id="PTHR12211">
    <property type="entry name" value="ENDOPLASMIC RETICULUM PROTEIN ERP29"/>
    <property type="match status" value="1"/>
</dbReference>
<evidence type="ECO:0000256" key="2">
    <source>
        <dbReference type="SAM" id="SignalP"/>
    </source>
</evidence>
<dbReference type="InterPro" id="IPR012883">
    <property type="entry name" value="ERp29_N"/>
</dbReference>
<gene>
    <name evidence="5" type="ORF">OUZ56_020054</name>
</gene>
<dbReference type="EMBL" id="JAOYFB010000003">
    <property type="protein sequence ID" value="KAK4010934.1"/>
    <property type="molecule type" value="Genomic_DNA"/>
</dbReference>
<dbReference type="InterPro" id="IPR011679">
    <property type="entry name" value="ERp29_C"/>
</dbReference>
<protein>
    <recommendedName>
        <fullName evidence="7">Endoplasmic reticulum resident protein 29</fullName>
    </recommendedName>
</protein>
<dbReference type="PANTHER" id="PTHR12211:SF0">
    <property type="entry name" value="ENDOPLASMIC RETICULUM RESIDENT PROTEIN 29"/>
    <property type="match status" value="1"/>
</dbReference>
<feature type="signal peptide" evidence="2">
    <location>
        <begin position="1"/>
        <end position="26"/>
    </location>
</feature>
<dbReference type="Pfam" id="PF07912">
    <property type="entry name" value="ERp29_N"/>
    <property type="match status" value="1"/>
</dbReference>
<sequence>MSPSPSLAYAYFILCIISSLSYVTSAASSNCQGCVQLDSYSFEKVVSKFKAAIIKIDVAYPYGEKHEQFGKLSAALSANPDILVAEVGVKDYGDKENVDVAERYKIVKEDYPVMLLFQQGKTEPIRYQGEFKLDVMQRFVSSTSGLWIGLPGCLEVFDGLANRFVAASNPSDRKEILRQAEDEWDKVSLTSERKSAEVYVKVMRKMLEKGNDFLGSELSRVDTLRKGKLSKEKKDEMDRRLNILQSFQMANPTTNVEL</sequence>
<evidence type="ECO:0000256" key="1">
    <source>
        <dbReference type="ARBA" id="ARBA00022824"/>
    </source>
</evidence>
<keyword evidence="2" id="KW-0732">Signal</keyword>
<feature type="domain" description="Endoplasmic reticulum resident protein 29 C-terminal" evidence="3">
    <location>
        <begin position="152"/>
        <end position="247"/>
    </location>
</feature>
<name>A0ABQ9ZDF9_9CRUS</name>
<reference evidence="5 6" key="1">
    <citation type="journal article" date="2023" name="Nucleic Acids Res.">
        <title>The hologenome of Daphnia magna reveals possible DNA methylation and microbiome-mediated evolution of the host genome.</title>
        <authorList>
            <person name="Chaturvedi A."/>
            <person name="Li X."/>
            <person name="Dhandapani V."/>
            <person name="Marshall H."/>
            <person name="Kissane S."/>
            <person name="Cuenca-Cambronero M."/>
            <person name="Asole G."/>
            <person name="Calvet F."/>
            <person name="Ruiz-Romero M."/>
            <person name="Marangio P."/>
            <person name="Guigo R."/>
            <person name="Rago D."/>
            <person name="Mirbahai L."/>
            <person name="Eastwood N."/>
            <person name="Colbourne J.K."/>
            <person name="Zhou J."/>
            <person name="Mallon E."/>
            <person name="Orsini L."/>
        </authorList>
    </citation>
    <scope>NUCLEOTIDE SEQUENCE [LARGE SCALE GENOMIC DNA]</scope>
    <source>
        <strain evidence="5">LRV0_1</strain>
    </source>
</reference>
<evidence type="ECO:0000313" key="6">
    <source>
        <dbReference type="Proteomes" id="UP001234178"/>
    </source>
</evidence>
<feature type="chain" id="PRO_5045555462" description="Endoplasmic reticulum resident protein 29" evidence="2">
    <location>
        <begin position="27"/>
        <end position="258"/>
    </location>
</feature>
<dbReference type="InterPro" id="IPR036356">
    <property type="entry name" value="ERp29_C_sf"/>
</dbReference>
<dbReference type="Gene3D" id="3.40.30.10">
    <property type="entry name" value="Glutaredoxin"/>
    <property type="match status" value="1"/>
</dbReference>
<evidence type="ECO:0000259" key="3">
    <source>
        <dbReference type="Pfam" id="PF07749"/>
    </source>
</evidence>
<accession>A0ABQ9ZDF9</accession>
<dbReference type="InterPro" id="IPR016855">
    <property type="entry name" value="ERp29"/>
</dbReference>